<evidence type="ECO:0000256" key="2">
    <source>
        <dbReference type="ARBA" id="ARBA00022676"/>
    </source>
</evidence>
<dbReference type="Proteomes" id="UP000327157">
    <property type="component" value="Chromosome 16"/>
</dbReference>
<evidence type="ECO:0000256" key="3">
    <source>
        <dbReference type="ARBA" id="ARBA00022679"/>
    </source>
</evidence>
<protein>
    <submittedName>
        <fullName evidence="4">UDP-glycosyltransferase 89A2-like</fullName>
    </submittedName>
</protein>
<proteinExistence type="inferred from homology"/>
<name>A0A5N5H8Q9_9ROSA</name>
<dbReference type="SUPFAM" id="SSF53756">
    <property type="entry name" value="UDP-Glycosyltransferase/glycogen phosphorylase"/>
    <property type="match status" value="1"/>
</dbReference>
<dbReference type="FunFam" id="3.40.50.2000:FF:000143">
    <property type="entry name" value="UDP-glycosyltransferase 89B1"/>
    <property type="match status" value="1"/>
</dbReference>
<comment type="caution">
    <text evidence="4">The sequence shown here is derived from an EMBL/GenBank/DDBJ whole genome shotgun (WGS) entry which is preliminary data.</text>
</comment>
<reference evidence="4 5" key="3">
    <citation type="submission" date="2019-11" db="EMBL/GenBank/DDBJ databases">
        <title>A de novo genome assembly of a pear dwarfing rootstock.</title>
        <authorList>
            <person name="Wang F."/>
            <person name="Wang J."/>
            <person name="Li S."/>
            <person name="Zhang Y."/>
            <person name="Fang M."/>
            <person name="Ma L."/>
            <person name="Zhao Y."/>
            <person name="Jiang S."/>
        </authorList>
    </citation>
    <scope>NUCLEOTIDE SEQUENCE [LARGE SCALE GENOMIC DNA]</scope>
    <source>
        <strain evidence="4">S2</strain>
        <tissue evidence="4">Leaf</tissue>
    </source>
</reference>
<reference evidence="4 5" key="1">
    <citation type="submission" date="2019-09" db="EMBL/GenBank/DDBJ databases">
        <authorList>
            <person name="Ou C."/>
        </authorList>
    </citation>
    <scope>NUCLEOTIDE SEQUENCE [LARGE SCALE GENOMIC DNA]</scope>
    <source>
        <strain evidence="4">S2</strain>
        <tissue evidence="4">Leaf</tissue>
    </source>
</reference>
<evidence type="ECO:0000256" key="1">
    <source>
        <dbReference type="ARBA" id="ARBA00009995"/>
    </source>
</evidence>
<evidence type="ECO:0000313" key="5">
    <source>
        <dbReference type="Proteomes" id="UP000327157"/>
    </source>
</evidence>
<evidence type="ECO:0000313" key="4">
    <source>
        <dbReference type="EMBL" id="KAB2624399.1"/>
    </source>
</evidence>
<sequence>MSARTHILVFPYPAQGHMLPLLDLAHQLLLRGIIVTVLVTPKNLPALTPLLSANPSSSVQTLVLPFPPHPKIPPGVENVKDIGPRGNVAIIDALTNLHEPIVHWFNSHPNPPTAIISDFFLGWTLPLARQLGIHRISFYSSGAFLASIADHCWRNLDVIKSSLAEFPDIPRSPSFKAEHLPPLPRRYRESEPDSERLRNGMLANIESWGCIFNSFHELEGEYLQHLRTKMGHPRVYGVGPLSLLPSAANGRNLERANLNTDTRKDNVLAWLDGCPDGSVLYVCFGSQTLLNKQQMDALASGLEQSGARFVWVVKTGLSGKVNDGSGVVPDGFEERVAGRGLLIKGWAPQVMILGHRAVGGFLSHCGWNSVLEAIVGGVLILSWPMQADQFVNAKLLVEYMGVAVKVCEGANGVPDSAELGKAIAESMSGETPEKVRAKELRNKAVAAVGDGGSSSKDLDELVKELGQIKVR</sequence>
<organism evidence="4 5">
    <name type="scientific">Pyrus ussuriensis x Pyrus communis</name>
    <dbReference type="NCBI Taxonomy" id="2448454"/>
    <lineage>
        <taxon>Eukaryota</taxon>
        <taxon>Viridiplantae</taxon>
        <taxon>Streptophyta</taxon>
        <taxon>Embryophyta</taxon>
        <taxon>Tracheophyta</taxon>
        <taxon>Spermatophyta</taxon>
        <taxon>Magnoliopsida</taxon>
        <taxon>eudicotyledons</taxon>
        <taxon>Gunneridae</taxon>
        <taxon>Pentapetalae</taxon>
        <taxon>rosids</taxon>
        <taxon>fabids</taxon>
        <taxon>Rosales</taxon>
        <taxon>Rosaceae</taxon>
        <taxon>Amygdaloideae</taxon>
        <taxon>Maleae</taxon>
        <taxon>Pyrus</taxon>
    </lineage>
</organism>
<dbReference type="OrthoDB" id="5835829at2759"/>
<dbReference type="CDD" id="cd03784">
    <property type="entry name" value="GT1_Gtf-like"/>
    <property type="match status" value="1"/>
</dbReference>
<dbReference type="Gene3D" id="3.40.50.2000">
    <property type="entry name" value="Glycogen Phosphorylase B"/>
    <property type="match status" value="2"/>
</dbReference>
<dbReference type="Pfam" id="PF00201">
    <property type="entry name" value="UDPGT"/>
    <property type="match status" value="1"/>
</dbReference>
<dbReference type="EMBL" id="SMOL01000160">
    <property type="protein sequence ID" value="KAB2624399.1"/>
    <property type="molecule type" value="Genomic_DNA"/>
</dbReference>
<reference evidence="5" key="2">
    <citation type="submission" date="2019-10" db="EMBL/GenBank/DDBJ databases">
        <title>A de novo genome assembly of a pear dwarfing rootstock.</title>
        <authorList>
            <person name="Wang F."/>
            <person name="Wang J."/>
            <person name="Li S."/>
            <person name="Zhang Y."/>
            <person name="Fang M."/>
            <person name="Ma L."/>
            <person name="Zhao Y."/>
            <person name="Jiang S."/>
        </authorList>
    </citation>
    <scope>NUCLEOTIDE SEQUENCE [LARGE SCALE GENOMIC DNA]</scope>
</reference>
<dbReference type="PANTHER" id="PTHR48047:SF28">
    <property type="entry name" value="F11M15.8 PROTEIN"/>
    <property type="match status" value="1"/>
</dbReference>
<dbReference type="InterPro" id="IPR002213">
    <property type="entry name" value="UDP_glucos_trans"/>
</dbReference>
<keyword evidence="3 4" id="KW-0808">Transferase</keyword>
<dbReference type="AlphaFoldDB" id="A0A5N5H8Q9"/>
<keyword evidence="2" id="KW-0328">Glycosyltransferase</keyword>
<dbReference type="FunFam" id="3.40.50.2000:FF:000064">
    <property type="entry name" value="Glycosyltransferase"/>
    <property type="match status" value="1"/>
</dbReference>
<comment type="similarity">
    <text evidence="1">Belongs to the UDP-glycosyltransferase family.</text>
</comment>
<accession>A0A5N5H8Q9</accession>
<dbReference type="PANTHER" id="PTHR48047">
    <property type="entry name" value="GLYCOSYLTRANSFERASE"/>
    <property type="match status" value="1"/>
</dbReference>
<gene>
    <name evidence="4" type="ORF">D8674_016059</name>
</gene>
<keyword evidence="5" id="KW-1185">Reference proteome</keyword>
<dbReference type="GO" id="GO:0035251">
    <property type="term" value="F:UDP-glucosyltransferase activity"/>
    <property type="evidence" value="ECO:0007669"/>
    <property type="project" value="TreeGrafter"/>
</dbReference>